<feature type="transmembrane region" description="Helical" evidence="9">
    <location>
        <begin position="46"/>
        <end position="67"/>
    </location>
</feature>
<feature type="transmembrane region" description="Helical" evidence="9">
    <location>
        <begin position="16"/>
        <end position="40"/>
    </location>
</feature>
<keyword evidence="6 9" id="KW-1133">Transmembrane helix</keyword>
<proteinExistence type="inferred from homology"/>
<evidence type="ECO:0000259" key="10">
    <source>
        <dbReference type="Pfam" id="PF04290"/>
    </source>
</evidence>
<keyword evidence="4 9" id="KW-0997">Cell inner membrane</keyword>
<accession>A0A2T0XKT0</accession>
<gene>
    <name evidence="11" type="ORF">BCM14_1015</name>
</gene>
<dbReference type="RefSeq" id="WP_106227054.1">
    <property type="nucleotide sequence ID" value="NZ_PVTV01000011.1"/>
</dbReference>
<reference evidence="11 12" key="1">
    <citation type="submission" date="2018-03" db="EMBL/GenBank/DDBJ databases">
        <title>Genomic Encyclopedia of Type Strains, Phase III (KMG-III): the genomes of soil and plant-associated and newly described type strains.</title>
        <authorList>
            <person name="Whitman W."/>
        </authorList>
    </citation>
    <scope>NUCLEOTIDE SEQUENCE [LARGE SCALE GENOMIC DNA]</scope>
    <source>
        <strain evidence="11 12">MWH-P2sevCIIIb</strain>
    </source>
</reference>
<protein>
    <recommendedName>
        <fullName evidence="9">TRAP transporter small permease protein</fullName>
    </recommendedName>
</protein>
<evidence type="ECO:0000256" key="2">
    <source>
        <dbReference type="ARBA" id="ARBA00022448"/>
    </source>
</evidence>
<comment type="similarity">
    <text evidence="8 9">Belongs to the TRAP transporter small permease family.</text>
</comment>
<dbReference type="Pfam" id="PF04290">
    <property type="entry name" value="DctQ"/>
    <property type="match status" value="1"/>
</dbReference>
<evidence type="ECO:0000256" key="3">
    <source>
        <dbReference type="ARBA" id="ARBA00022475"/>
    </source>
</evidence>
<evidence type="ECO:0000313" key="11">
    <source>
        <dbReference type="EMBL" id="PRY99564.1"/>
    </source>
</evidence>
<keyword evidence="5 9" id="KW-0812">Transmembrane</keyword>
<dbReference type="GO" id="GO:0005886">
    <property type="term" value="C:plasma membrane"/>
    <property type="evidence" value="ECO:0007669"/>
    <property type="project" value="UniProtKB-SubCell"/>
</dbReference>
<evidence type="ECO:0000256" key="5">
    <source>
        <dbReference type="ARBA" id="ARBA00022692"/>
    </source>
</evidence>
<sequence length="164" mass="17870">MNNLNRLNAKLSRYSLYVACACLTGLLLVVVYGVVMRYVFNNAPPYVEQVALLLVISVAMFGAASGVRDAGHIGLDSVVALLPAKIQRWCSVLVYVLTICFALLLLAGGYEMAVSTFATTIPTIGVSEAWRYVPVILAGILINLFSVEHIVALLRFQKVVPSWH</sequence>
<comment type="subcellular location">
    <subcellularLocation>
        <location evidence="1 9">Cell inner membrane</location>
        <topology evidence="1 9">Multi-pass membrane protein</topology>
    </subcellularLocation>
</comment>
<feature type="transmembrane region" description="Helical" evidence="9">
    <location>
        <begin position="88"/>
        <end position="110"/>
    </location>
</feature>
<evidence type="ECO:0000256" key="8">
    <source>
        <dbReference type="ARBA" id="ARBA00038436"/>
    </source>
</evidence>
<keyword evidence="2 9" id="KW-0813">Transport</keyword>
<evidence type="ECO:0000256" key="6">
    <source>
        <dbReference type="ARBA" id="ARBA00022989"/>
    </source>
</evidence>
<keyword evidence="12" id="KW-1185">Reference proteome</keyword>
<evidence type="ECO:0000256" key="9">
    <source>
        <dbReference type="RuleBase" id="RU369079"/>
    </source>
</evidence>
<evidence type="ECO:0000313" key="12">
    <source>
        <dbReference type="Proteomes" id="UP000238308"/>
    </source>
</evidence>
<evidence type="ECO:0000256" key="7">
    <source>
        <dbReference type="ARBA" id="ARBA00023136"/>
    </source>
</evidence>
<feature type="domain" description="Tripartite ATP-independent periplasmic transporters DctQ component" evidence="10">
    <location>
        <begin position="26"/>
        <end position="155"/>
    </location>
</feature>
<keyword evidence="7 9" id="KW-0472">Membrane</keyword>
<dbReference type="GO" id="GO:0015740">
    <property type="term" value="P:C4-dicarboxylate transport"/>
    <property type="evidence" value="ECO:0007669"/>
    <property type="project" value="TreeGrafter"/>
</dbReference>
<name>A0A2T0XKT0_9BURK</name>
<organism evidence="11 12">
    <name type="scientific">Jezberella montanilacus</name>
    <dbReference type="NCBI Taxonomy" id="323426"/>
    <lineage>
        <taxon>Bacteria</taxon>
        <taxon>Pseudomonadati</taxon>
        <taxon>Pseudomonadota</taxon>
        <taxon>Betaproteobacteria</taxon>
        <taxon>Burkholderiales</taxon>
        <taxon>Alcaligenaceae</taxon>
        <taxon>Jezberella</taxon>
    </lineage>
</organism>
<comment type="subunit">
    <text evidence="9">The complex comprises the extracytoplasmic solute receptor protein and the two transmembrane proteins.</text>
</comment>
<dbReference type="Proteomes" id="UP000238308">
    <property type="component" value="Unassembled WGS sequence"/>
</dbReference>
<comment type="caution">
    <text evidence="11">The sequence shown here is derived from an EMBL/GenBank/DDBJ whole genome shotgun (WGS) entry which is preliminary data.</text>
</comment>
<dbReference type="OrthoDB" id="2085311at2"/>
<evidence type="ECO:0000256" key="4">
    <source>
        <dbReference type="ARBA" id="ARBA00022519"/>
    </source>
</evidence>
<dbReference type="EMBL" id="PVTV01000011">
    <property type="protein sequence ID" value="PRY99564.1"/>
    <property type="molecule type" value="Genomic_DNA"/>
</dbReference>
<dbReference type="PANTHER" id="PTHR35011">
    <property type="entry name" value="2,3-DIKETO-L-GULONATE TRAP TRANSPORTER SMALL PERMEASE PROTEIN YIAM"/>
    <property type="match status" value="1"/>
</dbReference>
<evidence type="ECO:0000256" key="1">
    <source>
        <dbReference type="ARBA" id="ARBA00004429"/>
    </source>
</evidence>
<comment type="function">
    <text evidence="9">Part of the tripartite ATP-independent periplasmic (TRAP) transport system.</text>
</comment>
<dbReference type="InterPro" id="IPR007387">
    <property type="entry name" value="TRAP_DctQ"/>
</dbReference>
<dbReference type="PANTHER" id="PTHR35011:SF11">
    <property type="entry name" value="TRAP TRANSPORTER SMALL PERMEASE PROTEIN"/>
    <property type="match status" value="1"/>
</dbReference>
<dbReference type="InterPro" id="IPR055348">
    <property type="entry name" value="DctQ"/>
</dbReference>
<feature type="transmembrane region" description="Helical" evidence="9">
    <location>
        <begin position="130"/>
        <end position="154"/>
    </location>
</feature>
<dbReference type="AlphaFoldDB" id="A0A2T0XKT0"/>
<dbReference type="GO" id="GO:0022857">
    <property type="term" value="F:transmembrane transporter activity"/>
    <property type="evidence" value="ECO:0007669"/>
    <property type="project" value="UniProtKB-UniRule"/>
</dbReference>
<keyword evidence="3" id="KW-1003">Cell membrane</keyword>